<comment type="caution">
    <text evidence="1">The sequence shown here is derived from an EMBL/GenBank/DDBJ whole genome shotgun (WGS) entry which is preliminary data.</text>
</comment>
<dbReference type="EMBL" id="BOMQ01000043">
    <property type="protein sequence ID" value="GIE49924.1"/>
    <property type="molecule type" value="Genomic_DNA"/>
</dbReference>
<keyword evidence="2" id="KW-1185">Reference proteome</keyword>
<proteinExistence type="predicted"/>
<evidence type="ECO:0000313" key="1">
    <source>
        <dbReference type="EMBL" id="GIE49924.1"/>
    </source>
</evidence>
<name>A0A919MHQ5_9ACTN</name>
<sequence>MPDHLPDCPCCGGALSPVDFAVRSTWPDPMLALSAEDREAAWGNEHLKAAEGVGAFVRCLMPVRLTGGSTLEYSVWLRVPAAELRHASEIWETPEYAGLRLDGTVANAVQPWPDMLGAPAGAEVRDPEAIPYLTAAEGTLMHRILHDEWDRDDVLSRLTYALPTPVRQRITQRWSLERSAGLALLRHQDRVYFSGPARTVHLDPLGTPPESAPADMVRELTADAPRDRDGELTETTGEAYRYAFWRPALGDGRIVHNLHGFVAVPGSVLHLTCVFDDPADLGWAQHVWHSVRPERG</sequence>
<dbReference type="Proteomes" id="UP000647172">
    <property type="component" value="Unassembled WGS sequence"/>
</dbReference>
<evidence type="ECO:0000313" key="2">
    <source>
        <dbReference type="Proteomes" id="UP000647172"/>
    </source>
</evidence>
<dbReference type="RefSeq" id="WP_203769476.1">
    <property type="nucleotide sequence ID" value="NZ_BAAAYJ010000107.1"/>
</dbReference>
<dbReference type="Pfam" id="PF09965">
    <property type="entry name" value="DUF2199"/>
    <property type="match status" value="1"/>
</dbReference>
<protein>
    <submittedName>
        <fullName evidence="1">Uncharacterized protein</fullName>
    </submittedName>
</protein>
<reference evidence="1" key="1">
    <citation type="submission" date="2021-01" db="EMBL/GenBank/DDBJ databases">
        <title>Whole genome shotgun sequence of Actinoplanes nipponensis NBRC 14063.</title>
        <authorList>
            <person name="Komaki H."/>
            <person name="Tamura T."/>
        </authorList>
    </citation>
    <scope>NUCLEOTIDE SEQUENCE</scope>
    <source>
        <strain evidence="1">NBRC 14063</strain>
    </source>
</reference>
<dbReference type="AlphaFoldDB" id="A0A919MHQ5"/>
<dbReference type="InterPro" id="IPR018697">
    <property type="entry name" value="DUF2199"/>
</dbReference>
<accession>A0A919MHQ5</accession>
<organism evidence="1 2">
    <name type="scientific">Actinoplanes nipponensis</name>
    <dbReference type="NCBI Taxonomy" id="135950"/>
    <lineage>
        <taxon>Bacteria</taxon>
        <taxon>Bacillati</taxon>
        <taxon>Actinomycetota</taxon>
        <taxon>Actinomycetes</taxon>
        <taxon>Micromonosporales</taxon>
        <taxon>Micromonosporaceae</taxon>
        <taxon>Actinoplanes</taxon>
    </lineage>
</organism>
<gene>
    <name evidence="1" type="ORF">Ani05nite_34580</name>
</gene>